<feature type="transmembrane region" description="Helical" evidence="1">
    <location>
        <begin position="84"/>
        <end position="102"/>
    </location>
</feature>
<dbReference type="EMBL" id="JBHRWN010000002">
    <property type="protein sequence ID" value="MFC3477980.1"/>
    <property type="molecule type" value="Genomic_DNA"/>
</dbReference>
<feature type="transmembrane region" description="Helical" evidence="1">
    <location>
        <begin position="34"/>
        <end position="53"/>
    </location>
</feature>
<name>A0ABD5NFX4_9EURY</name>
<keyword evidence="1" id="KW-1133">Transmembrane helix</keyword>
<keyword evidence="1" id="KW-0472">Membrane</keyword>
<evidence type="ECO:0000256" key="1">
    <source>
        <dbReference type="SAM" id="Phobius"/>
    </source>
</evidence>
<proteinExistence type="predicted"/>
<evidence type="ECO:0008006" key="4">
    <source>
        <dbReference type="Google" id="ProtNLM"/>
    </source>
</evidence>
<dbReference type="GeneID" id="69119027"/>
<feature type="transmembrane region" description="Helical" evidence="1">
    <location>
        <begin position="60"/>
        <end position="78"/>
    </location>
</feature>
<protein>
    <recommendedName>
        <fullName evidence="4">Sensor histidine kinase</fullName>
    </recommendedName>
</protein>
<sequence>MNDYERQALHASVLTLAAAALAYAASFVHRPGPDVAAVFAIAAVLLLSAYYFFGEPRRIAGAWVAPTTAAVLAIASATSHEMRLAAIALAALSVVGFVSYPVTASAARLGERAGDYLR</sequence>
<keyword evidence="3" id="KW-1185">Reference proteome</keyword>
<comment type="caution">
    <text evidence="2">The sequence shown here is derived from an EMBL/GenBank/DDBJ whole genome shotgun (WGS) entry which is preliminary data.</text>
</comment>
<accession>A0ABD5NFX4</accession>
<reference evidence="2 3" key="1">
    <citation type="journal article" date="2019" name="Int. J. Syst. Evol. Microbiol.">
        <title>The Global Catalogue of Microorganisms (GCM) 10K type strain sequencing project: providing services to taxonomists for standard genome sequencing and annotation.</title>
        <authorList>
            <consortium name="The Broad Institute Genomics Platform"/>
            <consortium name="The Broad Institute Genome Sequencing Center for Infectious Disease"/>
            <person name="Wu L."/>
            <person name="Ma J."/>
        </authorList>
    </citation>
    <scope>NUCLEOTIDE SEQUENCE [LARGE SCALE GENOMIC DNA]</scope>
    <source>
        <strain evidence="2 3">CGMCC 1.12562</strain>
    </source>
</reference>
<gene>
    <name evidence="2" type="ORF">ACFOKC_09590</name>
</gene>
<dbReference type="RefSeq" id="WP_232570902.1">
    <property type="nucleotide sequence ID" value="NZ_CP089466.1"/>
</dbReference>
<dbReference type="AlphaFoldDB" id="A0ABD5NFX4"/>
<dbReference type="Proteomes" id="UP001595660">
    <property type="component" value="Unassembled WGS sequence"/>
</dbReference>
<organism evidence="2 3">
    <name type="scientific">Halobacterium litoreum</name>
    <dbReference type="NCBI Taxonomy" id="2039234"/>
    <lineage>
        <taxon>Archaea</taxon>
        <taxon>Methanobacteriati</taxon>
        <taxon>Methanobacteriota</taxon>
        <taxon>Stenosarchaea group</taxon>
        <taxon>Halobacteria</taxon>
        <taxon>Halobacteriales</taxon>
        <taxon>Halobacteriaceae</taxon>
        <taxon>Halobacterium</taxon>
    </lineage>
</organism>
<keyword evidence="1" id="KW-0812">Transmembrane</keyword>
<evidence type="ECO:0000313" key="2">
    <source>
        <dbReference type="EMBL" id="MFC3477980.1"/>
    </source>
</evidence>
<evidence type="ECO:0000313" key="3">
    <source>
        <dbReference type="Proteomes" id="UP001595660"/>
    </source>
</evidence>